<dbReference type="RefSeq" id="WP_157901816.1">
    <property type="nucleotide sequence ID" value="NZ_CP102332.1"/>
</dbReference>
<evidence type="ECO:0000256" key="2">
    <source>
        <dbReference type="ARBA" id="ARBA00022801"/>
    </source>
</evidence>
<dbReference type="PANTHER" id="PTHR43248">
    <property type="entry name" value="2-SUCCINYL-6-HYDROXY-2,4-CYCLOHEXADIENE-1-CARBOXYLATE SYNTHASE"/>
    <property type="match status" value="1"/>
</dbReference>
<dbReference type="GO" id="GO:0016787">
    <property type="term" value="F:hydrolase activity"/>
    <property type="evidence" value="ECO:0007669"/>
    <property type="project" value="UniProtKB-KW"/>
</dbReference>
<accession>A0ABY5NEU8</accession>
<evidence type="ECO:0000313" key="5">
    <source>
        <dbReference type="Proteomes" id="UP001060150"/>
    </source>
</evidence>
<evidence type="ECO:0000256" key="1">
    <source>
        <dbReference type="ARBA" id="ARBA00010088"/>
    </source>
</evidence>
<gene>
    <name evidence="4" type="ORF">NRO40_29610</name>
</gene>
<dbReference type="Pfam" id="PF08386">
    <property type="entry name" value="Abhydrolase_4"/>
    <property type="match status" value="1"/>
</dbReference>
<keyword evidence="5" id="KW-1185">Reference proteome</keyword>
<dbReference type="Gene3D" id="3.40.50.1820">
    <property type="entry name" value="alpha/beta hydrolase"/>
    <property type="match status" value="2"/>
</dbReference>
<dbReference type="SUPFAM" id="SSF53474">
    <property type="entry name" value="alpha/beta-Hydrolases"/>
    <property type="match status" value="1"/>
</dbReference>
<name>A0ABY5NEU8_9ACTN</name>
<reference evidence="4" key="1">
    <citation type="submission" date="2022-08" db="EMBL/GenBank/DDBJ databases">
        <title>Streptomyces changanensis sp. nov., an actinomycete isolated from soil.</title>
        <authorList>
            <person name="Wu H."/>
            <person name="Han L."/>
        </authorList>
    </citation>
    <scope>NUCLEOTIDE SEQUENCE</scope>
    <source>
        <strain evidence="4">HL-66</strain>
    </source>
</reference>
<dbReference type="InterPro" id="IPR051601">
    <property type="entry name" value="Serine_prot/Carboxylest_S33"/>
</dbReference>
<dbReference type="EMBL" id="CP102332">
    <property type="protein sequence ID" value="UUS34567.1"/>
    <property type="molecule type" value="Genomic_DNA"/>
</dbReference>
<feature type="domain" description="Peptidase S33 tripeptidyl aminopeptidase-like C-terminal" evidence="3">
    <location>
        <begin position="331"/>
        <end position="433"/>
    </location>
</feature>
<dbReference type="InterPro" id="IPR013595">
    <property type="entry name" value="Pept_S33_TAP-like_C"/>
</dbReference>
<comment type="similarity">
    <text evidence="1">Belongs to the peptidase S33 family.</text>
</comment>
<keyword evidence="2 4" id="KW-0378">Hydrolase</keyword>
<dbReference type="PANTHER" id="PTHR43248:SF25">
    <property type="entry name" value="AB HYDROLASE-1 DOMAIN-CONTAINING PROTEIN-RELATED"/>
    <property type="match status" value="1"/>
</dbReference>
<organism evidence="4 5">
    <name type="scientific">Streptomyces changanensis</name>
    <dbReference type="NCBI Taxonomy" id="2964669"/>
    <lineage>
        <taxon>Bacteria</taxon>
        <taxon>Bacillati</taxon>
        <taxon>Actinomycetota</taxon>
        <taxon>Actinomycetes</taxon>
        <taxon>Kitasatosporales</taxon>
        <taxon>Streptomycetaceae</taxon>
        <taxon>Streptomyces</taxon>
    </lineage>
</organism>
<proteinExistence type="inferred from homology"/>
<evidence type="ECO:0000259" key="3">
    <source>
        <dbReference type="Pfam" id="PF08386"/>
    </source>
</evidence>
<evidence type="ECO:0000313" key="4">
    <source>
        <dbReference type="EMBL" id="UUS34567.1"/>
    </source>
</evidence>
<sequence length="441" mass="47953">MDWSRPDGPSIRLDVARKPAKRPAQRLGTLVVNYGGPGEHDVGELLDEDDGPLERLRDHFDLVALNTRNVHVKCGARLVAMADQMPVVLVDQRAHRTRVAYNRALAASCRTHSGGLFGHVDSRAMARDVDAVRAFLGEPRISFLGISYGTVIGGAYAQYHPTRLRALVLDSTLDHSLDAAAFTRDTAAAMEETFQAAAQWCATSTSCAQHGHSPRAISAGIRRLFTAAEENRLADAEGRPVSVDALLWGNLSLQQSSESSWPAMFEEWDDYTVLHTPPRTRPAWPALPGDPGPATEEAETALLCADWHTGNDTHRQAARMWAISKKAAPSVFGNRMHLERAARCAGWPAPVTYPQQPLRAAGAPPALVVNARYDVSTPLTQARSTTTQLPGARLLTYEGAGHSVHLRLGSPCVRTAVERYLTTLRLPRSGATCPSTDHPPR</sequence>
<dbReference type="InterPro" id="IPR029058">
    <property type="entry name" value="AB_hydrolase_fold"/>
</dbReference>
<dbReference type="Proteomes" id="UP001060150">
    <property type="component" value="Chromosome"/>
</dbReference>
<protein>
    <submittedName>
        <fullName evidence="4">Alpha/beta hydrolase</fullName>
    </submittedName>
</protein>